<dbReference type="Gene3D" id="3.50.50.60">
    <property type="entry name" value="FAD/NAD(P)-binding domain"/>
    <property type="match status" value="1"/>
</dbReference>
<dbReference type="InterPro" id="IPR050281">
    <property type="entry name" value="Flavin_monoamine_oxidase"/>
</dbReference>
<comment type="caution">
    <text evidence="3">The sequence shown here is derived from an EMBL/GenBank/DDBJ whole genome shotgun (WGS) entry which is preliminary data.</text>
</comment>
<dbReference type="GO" id="GO:0009063">
    <property type="term" value="P:amino acid catabolic process"/>
    <property type="evidence" value="ECO:0007669"/>
    <property type="project" value="TreeGrafter"/>
</dbReference>
<evidence type="ECO:0000259" key="2">
    <source>
        <dbReference type="Pfam" id="PF01593"/>
    </source>
</evidence>
<dbReference type="GO" id="GO:0001716">
    <property type="term" value="F:L-amino-acid oxidase activity"/>
    <property type="evidence" value="ECO:0007669"/>
    <property type="project" value="TreeGrafter"/>
</dbReference>
<feature type="domain" description="Amine oxidase" evidence="2">
    <location>
        <begin position="47"/>
        <end position="540"/>
    </location>
</feature>
<name>A0A8S4N3R9_OWEFU</name>
<proteinExistence type="predicted"/>
<dbReference type="Proteomes" id="UP000749559">
    <property type="component" value="Unassembled WGS sequence"/>
</dbReference>
<feature type="chain" id="PRO_5035717808" description="Amine oxidase domain-containing protein" evidence="1">
    <location>
        <begin position="24"/>
        <end position="620"/>
    </location>
</feature>
<dbReference type="Gene3D" id="1.10.405.10">
    <property type="entry name" value="Guanine Nucleotide Dissociation Inhibitor, domain 1"/>
    <property type="match status" value="1"/>
</dbReference>
<dbReference type="PANTHER" id="PTHR10742">
    <property type="entry name" value="FLAVIN MONOAMINE OXIDASE"/>
    <property type="match status" value="1"/>
</dbReference>
<dbReference type="Pfam" id="PF01593">
    <property type="entry name" value="Amino_oxidase"/>
    <property type="match status" value="1"/>
</dbReference>
<dbReference type="EMBL" id="CAIIXF020000001">
    <property type="protein sequence ID" value="CAH1775501.1"/>
    <property type="molecule type" value="Genomic_DNA"/>
</dbReference>
<organism evidence="3 4">
    <name type="scientific">Owenia fusiformis</name>
    <name type="common">Polychaete worm</name>
    <dbReference type="NCBI Taxonomy" id="6347"/>
    <lineage>
        <taxon>Eukaryota</taxon>
        <taxon>Metazoa</taxon>
        <taxon>Spiralia</taxon>
        <taxon>Lophotrochozoa</taxon>
        <taxon>Annelida</taxon>
        <taxon>Polychaeta</taxon>
        <taxon>Sedentaria</taxon>
        <taxon>Canalipalpata</taxon>
        <taxon>Sabellida</taxon>
        <taxon>Oweniida</taxon>
        <taxon>Oweniidae</taxon>
        <taxon>Owenia</taxon>
    </lineage>
</organism>
<evidence type="ECO:0000256" key="1">
    <source>
        <dbReference type="SAM" id="SignalP"/>
    </source>
</evidence>
<evidence type="ECO:0000313" key="4">
    <source>
        <dbReference type="Proteomes" id="UP000749559"/>
    </source>
</evidence>
<accession>A0A8S4N3R9</accession>
<evidence type="ECO:0000313" key="3">
    <source>
        <dbReference type="EMBL" id="CAH1775501.1"/>
    </source>
</evidence>
<dbReference type="OrthoDB" id="5977782at2759"/>
<dbReference type="InterPro" id="IPR002937">
    <property type="entry name" value="Amino_oxidase"/>
</dbReference>
<keyword evidence="1" id="KW-0732">Signal</keyword>
<dbReference type="InterPro" id="IPR036188">
    <property type="entry name" value="FAD/NAD-bd_sf"/>
</dbReference>
<sequence length="620" mass="70373">MSNIPVWFLCTLFCTTLSSYTDAFPQHTDCSNPIDVAVIGGGIGGAYAAWKLKESKQSIYLFEYSNRIGGRVYSRKLPGIDYRMAEIGAMRFIPMIETNAGTMGHVFVSKAIASLNLTIMDFQDYRGDYKSNLQNNIWYLRGTHMKYNDLGSSKVPYKMYQDELGKAPSQLRRKIYEASVPNPASSVDFNPVDEEDKDGVDLFRQRYDRIWHKYGGSNEALEYVTDAMGIDLSHMNAAFAVPASPQGVFDEMRFKTLKGGMSTLPTTMANQFEDSSPERHQVHMNHKLVRIEGRGQNQLLSFQITTTRNYITSDTREQATVCAKRVILALPRDALMDIDWQPLHGNVFIENGLNAVRGIEAFRMYLGYENPWWENLGITTGRSITTLPVRQMIYMGQEKPSTGIVQDLNRKSMMLVYPVQPQASFWDDSTLNSHLAVNPLADNMLTSEYNISETILSEAQNQLAEVHQLRREDLARPYTGVMHYWKHGGPQGPAFYAWRAGYNWEIISKLMIKPFADENVHIVGSCYSGKQAWMEGALDSVEELLDEHYNQHEDKWIENNSIIRRRRSVHSRAQGGIADMSVDTFSDGYYNRESPTTSSSPVQLVLSNVIFMVSALCMLH</sequence>
<gene>
    <name evidence="3" type="ORF">OFUS_LOCUS2798</name>
</gene>
<reference evidence="3" key="1">
    <citation type="submission" date="2022-03" db="EMBL/GenBank/DDBJ databases">
        <authorList>
            <person name="Martin C."/>
        </authorList>
    </citation>
    <scope>NUCLEOTIDE SEQUENCE</scope>
</reference>
<dbReference type="AlphaFoldDB" id="A0A8S4N3R9"/>
<keyword evidence="4" id="KW-1185">Reference proteome</keyword>
<protein>
    <recommendedName>
        <fullName evidence="2">Amine oxidase domain-containing protein</fullName>
    </recommendedName>
</protein>
<dbReference type="Gene3D" id="3.90.660.10">
    <property type="match status" value="1"/>
</dbReference>
<feature type="signal peptide" evidence="1">
    <location>
        <begin position="1"/>
        <end position="23"/>
    </location>
</feature>
<dbReference type="SUPFAM" id="SSF51905">
    <property type="entry name" value="FAD/NAD(P)-binding domain"/>
    <property type="match status" value="1"/>
</dbReference>
<dbReference type="PANTHER" id="PTHR10742:SF342">
    <property type="entry name" value="AMINE OXIDASE"/>
    <property type="match status" value="1"/>
</dbReference>